<sequence>MPFTAVFGRPDQGCARIAYRISQYRGIFAIQNIAYRNFCDILRYLYLSEPAQPPADPVLYWADTVRIAAYPVLSQLAKKYLSAPATSVESERLFSTAALTLTDFRRSMTPENLEKLLFLKCVTFPWKDLRSFKFGCGISARSIAYRIANLKIVSRIAYR</sequence>
<dbReference type="InterPro" id="IPR012337">
    <property type="entry name" value="RNaseH-like_sf"/>
</dbReference>
<dbReference type="STRING" id="34508.A0A4V6A4Q4"/>
<dbReference type="EMBL" id="AZBU02000003">
    <property type="protein sequence ID" value="TKR87925.1"/>
    <property type="molecule type" value="Genomic_DNA"/>
</dbReference>
<protein>
    <recommendedName>
        <fullName evidence="1">HAT C-terminal dimerisation domain-containing protein</fullName>
    </recommendedName>
</protein>
<dbReference type="PANTHER" id="PTHR47611:SF3">
    <property type="entry name" value="HAT C-TERMINAL DIMERISATION DOMAIN-CONTAINING PROTEIN"/>
    <property type="match status" value="1"/>
</dbReference>
<comment type="caution">
    <text evidence="2">The sequence shown here is derived from an EMBL/GenBank/DDBJ whole genome shotgun (WGS) entry which is preliminary data.</text>
</comment>
<evidence type="ECO:0000313" key="2">
    <source>
        <dbReference type="EMBL" id="TKR87925.1"/>
    </source>
</evidence>
<accession>A0A4V6A4Q4</accession>
<keyword evidence="3" id="KW-1185">Reference proteome</keyword>
<evidence type="ECO:0000259" key="1">
    <source>
        <dbReference type="Pfam" id="PF05699"/>
    </source>
</evidence>
<dbReference type="GO" id="GO:0046983">
    <property type="term" value="F:protein dimerization activity"/>
    <property type="evidence" value="ECO:0007669"/>
    <property type="project" value="InterPro"/>
</dbReference>
<reference evidence="2 3" key="1">
    <citation type="journal article" date="2015" name="Genome Biol.">
        <title>Comparative genomics of Steinernema reveals deeply conserved gene regulatory networks.</title>
        <authorList>
            <person name="Dillman A.R."/>
            <person name="Macchietto M."/>
            <person name="Porter C.F."/>
            <person name="Rogers A."/>
            <person name="Williams B."/>
            <person name="Antoshechkin I."/>
            <person name="Lee M.M."/>
            <person name="Goodwin Z."/>
            <person name="Lu X."/>
            <person name="Lewis E.E."/>
            <person name="Goodrich-Blair H."/>
            <person name="Stock S.P."/>
            <person name="Adams B.J."/>
            <person name="Sternberg P.W."/>
            <person name="Mortazavi A."/>
        </authorList>
    </citation>
    <scope>NUCLEOTIDE SEQUENCE [LARGE SCALE GENOMIC DNA]</scope>
    <source>
        <strain evidence="2 3">ALL</strain>
    </source>
</reference>
<reference evidence="2 3" key="2">
    <citation type="journal article" date="2019" name="G3 (Bethesda)">
        <title>Hybrid Assembly of the Genome of the Entomopathogenic Nematode Steinernema carpocapsae Identifies the X-Chromosome.</title>
        <authorList>
            <person name="Serra L."/>
            <person name="Macchietto M."/>
            <person name="Macias-Munoz A."/>
            <person name="McGill C.J."/>
            <person name="Rodriguez I.M."/>
            <person name="Rodriguez B."/>
            <person name="Murad R."/>
            <person name="Mortazavi A."/>
        </authorList>
    </citation>
    <scope>NUCLEOTIDE SEQUENCE [LARGE SCALE GENOMIC DNA]</scope>
    <source>
        <strain evidence="2 3">ALL</strain>
    </source>
</reference>
<dbReference type="PANTHER" id="PTHR47611">
    <property type="entry name" value="HAT DIMERISATION DOMAIN, C-TERMINAL"/>
    <property type="match status" value="1"/>
</dbReference>
<dbReference type="InterPro" id="IPR008906">
    <property type="entry name" value="HATC_C_dom"/>
</dbReference>
<proteinExistence type="predicted"/>
<dbReference type="SUPFAM" id="SSF53098">
    <property type="entry name" value="Ribonuclease H-like"/>
    <property type="match status" value="1"/>
</dbReference>
<organism evidence="2 3">
    <name type="scientific">Steinernema carpocapsae</name>
    <name type="common">Entomopathogenic nematode</name>
    <dbReference type="NCBI Taxonomy" id="34508"/>
    <lineage>
        <taxon>Eukaryota</taxon>
        <taxon>Metazoa</taxon>
        <taxon>Ecdysozoa</taxon>
        <taxon>Nematoda</taxon>
        <taxon>Chromadorea</taxon>
        <taxon>Rhabditida</taxon>
        <taxon>Tylenchina</taxon>
        <taxon>Panagrolaimomorpha</taxon>
        <taxon>Strongyloidoidea</taxon>
        <taxon>Steinernematidae</taxon>
        <taxon>Steinernema</taxon>
    </lineage>
</organism>
<dbReference type="AlphaFoldDB" id="A0A4V6A4Q4"/>
<gene>
    <name evidence="2" type="ORF">L596_012251</name>
</gene>
<dbReference type="Pfam" id="PF05699">
    <property type="entry name" value="Dimer_Tnp_hAT"/>
    <property type="match status" value="1"/>
</dbReference>
<name>A0A4V6A4Q4_STECR</name>
<dbReference type="OrthoDB" id="2438421at2759"/>
<evidence type="ECO:0000313" key="3">
    <source>
        <dbReference type="Proteomes" id="UP000298663"/>
    </source>
</evidence>
<dbReference type="Proteomes" id="UP000298663">
    <property type="component" value="Unassembled WGS sequence"/>
</dbReference>
<feature type="domain" description="HAT C-terminal dimerisation" evidence="1">
    <location>
        <begin position="46"/>
        <end position="120"/>
    </location>
</feature>